<keyword evidence="5" id="KW-0566">Pantothenate biosynthesis</keyword>
<evidence type="ECO:0000256" key="7">
    <source>
        <dbReference type="ARBA" id="ARBA00023002"/>
    </source>
</evidence>
<dbReference type="InterPro" id="IPR013332">
    <property type="entry name" value="KPR_N"/>
</dbReference>
<evidence type="ECO:0000256" key="5">
    <source>
        <dbReference type="ARBA" id="ARBA00022655"/>
    </source>
</evidence>
<dbReference type="EMBL" id="RDQZ01000043">
    <property type="protein sequence ID" value="RXH06510.1"/>
    <property type="molecule type" value="Genomic_DNA"/>
</dbReference>
<evidence type="ECO:0000256" key="6">
    <source>
        <dbReference type="ARBA" id="ARBA00022857"/>
    </source>
</evidence>
<dbReference type="SUPFAM" id="SSF48179">
    <property type="entry name" value="6-phosphogluconate dehydrogenase C-terminal domain-like"/>
    <property type="match status" value="1"/>
</dbReference>
<evidence type="ECO:0000256" key="4">
    <source>
        <dbReference type="ARBA" id="ARBA00019465"/>
    </source>
</evidence>
<accession>A0AAE5X9C3</accession>
<dbReference type="KEGG" id="bgz:XH91_38160"/>
<dbReference type="GO" id="GO:0015940">
    <property type="term" value="P:pantothenate biosynthetic process"/>
    <property type="evidence" value="ECO:0007669"/>
    <property type="project" value="UniProtKB-KW"/>
</dbReference>
<comment type="similarity">
    <text evidence="2">Belongs to the ketopantoate reductase family.</text>
</comment>
<feature type="region of interest" description="Disordered" evidence="10">
    <location>
        <begin position="280"/>
        <end position="303"/>
    </location>
</feature>
<evidence type="ECO:0000259" key="12">
    <source>
        <dbReference type="Pfam" id="PF08546"/>
    </source>
</evidence>
<dbReference type="InterPro" id="IPR036291">
    <property type="entry name" value="NAD(P)-bd_dom_sf"/>
</dbReference>
<dbReference type="Gene3D" id="1.10.1040.10">
    <property type="entry name" value="N-(1-d-carboxylethyl)-l-norvaline Dehydrogenase, domain 2"/>
    <property type="match status" value="1"/>
</dbReference>
<dbReference type="NCBIfam" id="TIGR00745">
    <property type="entry name" value="apbA_panE"/>
    <property type="match status" value="1"/>
</dbReference>
<dbReference type="SUPFAM" id="SSF51735">
    <property type="entry name" value="NAD(P)-binding Rossmann-fold domains"/>
    <property type="match status" value="1"/>
</dbReference>
<dbReference type="GO" id="GO:0050661">
    <property type="term" value="F:NADP binding"/>
    <property type="evidence" value="ECO:0007669"/>
    <property type="project" value="TreeGrafter"/>
</dbReference>
<evidence type="ECO:0000256" key="3">
    <source>
        <dbReference type="ARBA" id="ARBA00013014"/>
    </source>
</evidence>
<protein>
    <recommendedName>
        <fullName evidence="4">2-dehydropantoate 2-reductase</fullName>
        <ecNumber evidence="3">1.1.1.169</ecNumber>
    </recommendedName>
    <alternativeName>
        <fullName evidence="8">Ketopantoate reductase</fullName>
    </alternativeName>
</protein>
<evidence type="ECO:0000313" key="16">
    <source>
        <dbReference type="Proteomes" id="UP000290401"/>
    </source>
</evidence>
<dbReference type="InterPro" id="IPR003710">
    <property type="entry name" value="ApbA"/>
</dbReference>
<dbReference type="GO" id="GO:0005737">
    <property type="term" value="C:cytoplasm"/>
    <property type="evidence" value="ECO:0007669"/>
    <property type="project" value="TreeGrafter"/>
</dbReference>
<dbReference type="Proteomes" id="UP000290401">
    <property type="component" value="Unassembled WGS sequence"/>
</dbReference>
<keyword evidence="16" id="KW-1185">Reference proteome</keyword>
<keyword evidence="13" id="KW-0614">Plasmid</keyword>
<dbReference type="PANTHER" id="PTHR43765">
    <property type="entry name" value="2-DEHYDROPANTOATE 2-REDUCTASE-RELATED"/>
    <property type="match status" value="1"/>
</dbReference>
<dbReference type="AlphaFoldDB" id="A0AAE5X9C3"/>
<dbReference type="InterPro" id="IPR013752">
    <property type="entry name" value="KPA_reductase"/>
</dbReference>
<dbReference type="Proteomes" id="UP000288972">
    <property type="component" value="Plasmid unnamed1"/>
</dbReference>
<evidence type="ECO:0000313" key="13">
    <source>
        <dbReference type="EMBL" id="QAU51095.1"/>
    </source>
</evidence>
<evidence type="ECO:0000256" key="1">
    <source>
        <dbReference type="ARBA" id="ARBA00004994"/>
    </source>
</evidence>
<dbReference type="EC" id="1.1.1.169" evidence="3"/>
<feature type="compositionally biased region" description="Polar residues" evidence="10">
    <location>
        <begin position="282"/>
        <end position="295"/>
    </location>
</feature>
<geneLocation type="plasmid" evidence="13 15">
    <name>unnamed1</name>
</geneLocation>
<evidence type="ECO:0000256" key="2">
    <source>
        <dbReference type="ARBA" id="ARBA00007870"/>
    </source>
</evidence>
<organism evidence="13 15">
    <name type="scientific">Bradyrhizobium guangzhouense</name>
    <dbReference type="NCBI Taxonomy" id="1325095"/>
    <lineage>
        <taxon>Bacteria</taxon>
        <taxon>Pseudomonadati</taxon>
        <taxon>Pseudomonadota</taxon>
        <taxon>Alphaproteobacteria</taxon>
        <taxon>Hyphomicrobiales</taxon>
        <taxon>Nitrobacteraceae</taxon>
        <taxon>Bradyrhizobium</taxon>
    </lineage>
</organism>
<reference evidence="13 15" key="1">
    <citation type="submission" date="2018-06" db="EMBL/GenBank/DDBJ databases">
        <title>Comparative genomics of rhizobia nodulating Arachis hypogaea in China.</title>
        <authorList>
            <person name="Li Y."/>
        </authorList>
    </citation>
    <scope>NUCLEOTIDE SEQUENCE [LARGE SCALE GENOMIC DNA]</scope>
    <source>
        <strain evidence="13 15">CCBAU 51670</strain>
        <plasmid evidence="13 15">unnamed1</plasmid>
    </source>
</reference>
<comment type="catalytic activity">
    <reaction evidence="9">
        <text>(R)-pantoate + NADP(+) = 2-dehydropantoate + NADPH + H(+)</text>
        <dbReference type="Rhea" id="RHEA:16233"/>
        <dbReference type="ChEBI" id="CHEBI:11561"/>
        <dbReference type="ChEBI" id="CHEBI:15378"/>
        <dbReference type="ChEBI" id="CHEBI:15980"/>
        <dbReference type="ChEBI" id="CHEBI:57783"/>
        <dbReference type="ChEBI" id="CHEBI:58349"/>
        <dbReference type="EC" id="1.1.1.169"/>
    </reaction>
</comment>
<dbReference type="GO" id="GO:0008677">
    <property type="term" value="F:2-dehydropantoate 2-reductase activity"/>
    <property type="evidence" value="ECO:0007669"/>
    <property type="project" value="UniProtKB-EC"/>
</dbReference>
<comment type="pathway">
    <text evidence="1">Cofactor biosynthesis; (R)-pantothenate biosynthesis; (R)-pantoate from 3-methyl-2-oxobutanoate: step 2/2.</text>
</comment>
<proteinExistence type="inferred from homology"/>
<dbReference type="Pfam" id="PF08546">
    <property type="entry name" value="ApbA_C"/>
    <property type="match status" value="1"/>
</dbReference>
<keyword evidence="7 14" id="KW-0560">Oxidoreductase</keyword>
<name>A0AAE5X9C3_9BRAD</name>
<gene>
    <name evidence="14" type="ORF">EAS56_34140</name>
    <name evidence="13" type="ORF">XH91_38160</name>
</gene>
<dbReference type="InterPro" id="IPR008927">
    <property type="entry name" value="6-PGluconate_DH-like_C_sf"/>
</dbReference>
<dbReference type="InterPro" id="IPR013328">
    <property type="entry name" value="6PGD_dom2"/>
</dbReference>
<dbReference type="PANTHER" id="PTHR43765:SF2">
    <property type="entry name" value="2-DEHYDROPANTOATE 2-REDUCTASE"/>
    <property type="match status" value="1"/>
</dbReference>
<dbReference type="Gene3D" id="3.40.50.720">
    <property type="entry name" value="NAD(P)-binding Rossmann-like Domain"/>
    <property type="match status" value="1"/>
</dbReference>
<evidence type="ECO:0000256" key="9">
    <source>
        <dbReference type="ARBA" id="ARBA00048793"/>
    </source>
</evidence>
<reference evidence="14 16" key="2">
    <citation type="submission" date="2018-10" db="EMBL/GenBank/DDBJ databases">
        <title>Bradyrhizobium sp. nov., effective nodules isolated from peanut in China.</title>
        <authorList>
            <person name="Li Y."/>
        </authorList>
    </citation>
    <scope>NUCLEOTIDE SEQUENCE [LARGE SCALE GENOMIC DNA]</scope>
    <source>
        <strain evidence="14 16">CCBAU 53426</strain>
    </source>
</reference>
<evidence type="ECO:0000313" key="15">
    <source>
        <dbReference type="Proteomes" id="UP000288972"/>
    </source>
</evidence>
<sequence length="354" mass="38749">MVMKKRIAIVGAGAVGSYLGGHLARTGNDVTLIDPWPEHIETIRQRGLHLSGMRDEETCIVSVPTMHLTEVQSLSRQRPIDIAIISSKSYDTEWCTTLIRPYLSPQGYVVSAQNSINEEIIAGVVGWGRTVGCIVGNNFAVDLYEPGCVRRTMPRDFETKSILVGEVHGRVTPRVKELHALFTPIDGSGVTTNLWGVRWSKLCVNGMRNGVSAATGMSGNERDAHPVIRRLVIRLGGEAIRTGQSLGLDLEHITGIEPNLLRSASEGDATALAEVERHMQKGTGSQARSNLQRPSMAQDIQKGRRTEIGEINGFIVRKAKEAGCAAPAHERIVDIVRKVERGEVTPRPELLFEI</sequence>
<evidence type="ECO:0000256" key="10">
    <source>
        <dbReference type="SAM" id="MobiDB-lite"/>
    </source>
</evidence>
<dbReference type="EMBL" id="CP030054">
    <property type="protein sequence ID" value="QAU51095.1"/>
    <property type="molecule type" value="Genomic_DNA"/>
</dbReference>
<feature type="domain" description="Ketopantoate reductase N-terminal" evidence="11">
    <location>
        <begin position="7"/>
        <end position="136"/>
    </location>
</feature>
<feature type="domain" description="Ketopantoate reductase C-terminal" evidence="12">
    <location>
        <begin position="194"/>
        <end position="340"/>
    </location>
</feature>
<evidence type="ECO:0000259" key="11">
    <source>
        <dbReference type="Pfam" id="PF02558"/>
    </source>
</evidence>
<evidence type="ECO:0000313" key="14">
    <source>
        <dbReference type="EMBL" id="RXH06510.1"/>
    </source>
</evidence>
<keyword evidence="6" id="KW-0521">NADP</keyword>
<evidence type="ECO:0000256" key="8">
    <source>
        <dbReference type="ARBA" id="ARBA00032024"/>
    </source>
</evidence>
<dbReference type="InterPro" id="IPR050838">
    <property type="entry name" value="Ketopantoate_reductase"/>
</dbReference>
<dbReference type="Pfam" id="PF02558">
    <property type="entry name" value="ApbA"/>
    <property type="match status" value="1"/>
</dbReference>